<reference evidence="11" key="1">
    <citation type="submission" date="2023-08" db="EMBL/GenBank/DDBJ databases">
        <authorList>
            <person name="Mo J."/>
            <person name="Mou A."/>
        </authorList>
    </citation>
    <scope>NUCLEOTIDE SEQUENCE</scope>
</reference>
<keyword evidence="5" id="KW-1278">Translocase</keyword>
<feature type="transmembrane region" description="Helical" evidence="9">
    <location>
        <begin position="79"/>
        <end position="102"/>
    </location>
</feature>
<evidence type="ECO:0000256" key="3">
    <source>
        <dbReference type="ARBA" id="ARBA00015944"/>
    </source>
</evidence>
<evidence type="ECO:0000256" key="5">
    <source>
        <dbReference type="ARBA" id="ARBA00022967"/>
    </source>
</evidence>
<sequence>MSAIYHPYHLVNVSPWPYLTACSALIVTLGGVIYFHYSIIWVFSLGIIGLVISMSFWFKDVVRESTYQGYHNKTVVWGLKLGFIMFIISEILFFVSFFWGFFHSSLSPAVELGLCWPPVAIEALDPFSVPLLNTIILLSSGVTVTWAHHSIIKGRKNWATLGLNLTCLLGVVFTLCQAFEYLQSPFCLADSVYGSTFFVPTGFHGLHVIIGTIFLLICSWRLSKSHFTKNHHFGFEAASWYWHFVDVVWLFLFVSIYWWGF</sequence>
<dbReference type="InterPro" id="IPR033945">
    <property type="entry name" value="Cyt_c_oxase_su3_dom"/>
</dbReference>
<dbReference type="GO" id="GO:0005739">
    <property type="term" value="C:mitochondrion"/>
    <property type="evidence" value="ECO:0007669"/>
    <property type="project" value="TreeGrafter"/>
</dbReference>
<feature type="transmembrane region" description="Helical" evidence="9">
    <location>
        <begin position="202"/>
        <end position="220"/>
    </location>
</feature>
<dbReference type="Gene3D" id="1.20.120.80">
    <property type="entry name" value="Cytochrome c oxidase, subunit III, four-helix bundle"/>
    <property type="match status" value="1"/>
</dbReference>
<dbReference type="PANTHER" id="PTHR11403:SF7">
    <property type="entry name" value="CYTOCHROME C OXIDASE SUBUNIT 3"/>
    <property type="match status" value="1"/>
</dbReference>
<accession>A0AA96HS03</accession>
<dbReference type="GO" id="GO:0004129">
    <property type="term" value="F:cytochrome-c oxidase activity"/>
    <property type="evidence" value="ECO:0007669"/>
    <property type="project" value="InterPro"/>
</dbReference>
<comment type="subcellular location">
    <subcellularLocation>
        <location evidence="1">Membrane</location>
        <topology evidence="1">Multi-pass membrane protein</topology>
    </subcellularLocation>
</comment>
<evidence type="ECO:0000256" key="8">
    <source>
        <dbReference type="RuleBase" id="RU003375"/>
    </source>
</evidence>
<evidence type="ECO:0000256" key="4">
    <source>
        <dbReference type="ARBA" id="ARBA00022692"/>
    </source>
</evidence>
<feature type="transmembrane region" description="Helical" evidence="9">
    <location>
        <begin position="158"/>
        <end position="182"/>
    </location>
</feature>
<dbReference type="CDD" id="cd01665">
    <property type="entry name" value="Cyt_c_Oxidase_III"/>
    <property type="match status" value="1"/>
</dbReference>
<organism evidence="11">
    <name type="scientific">Monoserius pennarius</name>
    <dbReference type="NCBI Taxonomy" id="2203294"/>
    <lineage>
        <taxon>Eukaryota</taxon>
        <taxon>Metazoa</taxon>
        <taxon>Cnidaria</taxon>
        <taxon>Hydrozoa</taxon>
        <taxon>Hydroidolina</taxon>
        <taxon>Leptothecata</taxon>
        <taxon>Aglaopheniidae</taxon>
        <taxon>Monoserius</taxon>
    </lineage>
</organism>
<gene>
    <name evidence="11" type="primary">cox3</name>
</gene>
<dbReference type="InterPro" id="IPR000298">
    <property type="entry name" value="Cyt_c_oxidase-like_su3"/>
</dbReference>
<dbReference type="PROSITE" id="PS50253">
    <property type="entry name" value="COX3"/>
    <property type="match status" value="1"/>
</dbReference>
<name>A0AA96HS03_9CNID</name>
<dbReference type="PANTHER" id="PTHR11403">
    <property type="entry name" value="CYTOCHROME C OXIDASE SUBUNIT III"/>
    <property type="match status" value="1"/>
</dbReference>
<dbReference type="RefSeq" id="YP_010968437.1">
    <property type="nucleotide sequence ID" value="NC_083976.1"/>
</dbReference>
<feature type="transmembrane region" description="Helical" evidence="9">
    <location>
        <begin position="240"/>
        <end position="260"/>
    </location>
</feature>
<evidence type="ECO:0000313" key="11">
    <source>
        <dbReference type="EMBL" id="WNO18776.1"/>
    </source>
</evidence>
<dbReference type="GO" id="GO:0016020">
    <property type="term" value="C:membrane"/>
    <property type="evidence" value="ECO:0007669"/>
    <property type="project" value="UniProtKB-SubCell"/>
</dbReference>
<evidence type="ECO:0000256" key="2">
    <source>
        <dbReference type="ARBA" id="ARBA00010581"/>
    </source>
</evidence>
<dbReference type="InterPro" id="IPR035973">
    <property type="entry name" value="Cyt_c_oxidase_su3-like_sf"/>
</dbReference>
<dbReference type="FunFam" id="1.20.120.80:FF:000002">
    <property type="entry name" value="Cytochrome c oxidase subunit 3"/>
    <property type="match status" value="1"/>
</dbReference>
<keyword evidence="6 9" id="KW-1133">Transmembrane helix</keyword>
<dbReference type="GO" id="GO:0006123">
    <property type="term" value="P:mitochondrial electron transport, cytochrome c to oxygen"/>
    <property type="evidence" value="ECO:0007669"/>
    <property type="project" value="TreeGrafter"/>
</dbReference>
<protein>
    <recommendedName>
        <fullName evidence="3 8">Cytochrome c oxidase subunit 3</fullName>
    </recommendedName>
</protein>
<dbReference type="Pfam" id="PF00510">
    <property type="entry name" value="COX3"/>
    <property type="match status" value="1"/>
</dbReference>
<comment type="similarity">
    <text evidence="2 8">Belongs to the cytochrome c oxidase subunit 3 family.</text>
</comment>
<feature type="domain" description="Heme-copper oxidase subunit III family profile" evidence="10">
    <location>
        <begin position="4"/>
        <end position="261"/>
    </location>
</feature>
<comment type="function">
    <text evidence="8">Component of the cytochrome c oxidase, the last enzyme in the mitochondrial electron transport chain which drives oxidative phosphorylation. The respiratory chain contains 3 multisubunit complexes succinate dehydrogenase (complex II, CII), ubiquinol-cytochrome c oxidoreductase (cytochrome b-c1 complex, complex III, CIII) and cytochrome c oxidase (complex IV, CIV), that cooperate to transfer electrons derived from NADH and succinate to molecular oxygen, creating an electrochemical gradient over the inner membrane that drives transmembrane transport and the ATP synthase. Cytochrome c oxidase is the component of the respiratory chain that catalyzes the reduction of oxygen to water. Electrons originating from reduced cytochrome c in the intermembrane space (IMS) are transferred via the dinuclear copper A center (CU(A)) of subunit 2 and heme A of subunit 1 to the active site in subunit 1, a binuclear center (BNC) formed by heme A3 and copper B (CU(B)). The BNC reduces molecular oxygen to 2 water molecules using 4 electrons from cytochrome c in the IMS and 4 protons from the mitochondrial matrix.</text>
</comment>
<dbReference type="InterPro" id="IPR013833">
    <property type="entry name" value="Cyt_c_oxidase_su3_a-hlx"/>
</dbReference>
<keyword evidence="4 8" id="KW-0812">Transmembrane</keyword>
<dbReference type="SUPFAM" id="SSF81452">
    <property type="entry name" value="Cytochrome c oxidase subunit III-like"/>
    <property type="match status" value="1"/>
</dbReference>
<evidence type="ECO:0000256" key="9">
    <source>
        <dbReference type="SAM" id="Phobius"/>
    </source>
</evidence>
<dbReference type="Gene3D" id="1.10.287.70">
    <property type="match status" value="1"/>
</dbReference>
<feature type="transmembrane region" description="Helical" evidence="9">
    <location>
        <begin position="40"/>
        <end position="58"/>
    </location>
</feature>
<geneLocation type="mitochondrion" evidence="11"/>
<feature type="transmembrane region" description="Helical" evidence="9">
    <location>
        <begin position="127"/>
        <end position="146"/>
    </location>
</feature>
<evidence type="ECO:0000256" key="1">
    <source>
        <dbReference type="ARBA" id="ARBA00004141"/>
    </source>
</evidence>
<feature type="transmembrane region" description="Helical" evidence="9">
    <location>
        <begin position="16"/>
        <end position="34"/>
    </location>
</feature>
<evidence type="ECO:0000259" key="10">
    <source>
        <dbReference type="PROSITE" id="PS50253"/>
    </source>
</evidence>
<evidence type="ECO:0000256" key="7">
    <source>
        <dbReference type="ARBA" id="ARBA00023136"/>
    </source>
</evidence>
<dbReference type="InterPro" id="IPR024791">
    <property type="entry name" value="Cyt_c/ubiquinol_Oxase_su3"/>
</dbReference>
<dbReference type="GeneID" id="86102395"/>
<proteinExistence type="inferred from homology"/>
<evidence type="ECO:0000256" key="6">
    <source>
        <dbReference type="ARBA" id="ARBA00022989"/>
    </source>
</evidence>
<keyword evidence="7 9" id="KW-0472">Membrane</keyword>
<keyword evidence="8 11" id="KW-0496">Mitochondrion</keyword>
<dbReference type="AlphaFoldDB" id="A0AA96HS03"/>
<dbReference type="EMBL" id="OR501924">
    <property type="protein sequence ID" value="WNO18776.1"/>
    <property type="molecule type" value="Genomic_DNA"/>
</dbReference>